<evidence type="ECO:0000256" key="9">
    <source>
        <dbReference type="ARBA" id="ARBA00023136"/>
    </source>
</evidence>
<dbReference type="CDD" id="cd00082">
    <property type="entry name" value="HisKA"/>
    <property type="match status" value="1"/>
</dbReference>
<proteinExistence type="predicted"/>
<dbReference type="Gene3D" id="3.30.565.10">
    <property type="entry name" value="Histidine kinase-like ATPase, C-terminal domain"/>
    <property type="match status" value="1"/>
</dbReference>
<dbReference type="InterPro" id="IPR036097">
    <property type="entry name" value="HisK_dim/P_sf"/>
</dbReference>
<evidence type="ECO:0000256" key="5">
    <source>
        <dbReference type="ARBA" id="ARBA00022679"/>
    </source>
</evidence>
<keyword evidence="9 10" id="KW-0472">Membrane</keyword>
<dbReference type="InterPro" id="IPR004358">
    <property type="entry name" value="Sig_transdc_His_kin-like_C"/>
</dbReference>
<keyword evidence="4" id="KW-0597">Phosphoprotein</keyword>
<dbReference type="EMBL" id="CP014841">
    <property type="protein sequence ID" value="AND69196.1"/>
    <property type="molecule type" value="Genomic_DNA"/>
</dbReference>
<dbReference type="Pfam" id="PF02518">
    <property type="entry name" value="HATPase_c"/>
    <property type="match status" value="1"/>
</dbReference>
<gene>
    <name evidence="12" type="ORF">ATSB10_17420</name>
</gene>
<evidence type="ECO:0000256" key="10">
    <source>
        <dbReference type="SAM" id="Phobius"/>
    </source>
</evidence>
<dbReference type="GO" id="GO:0000155">
    <property type="term" value="F:phosphorelay sensor kinase activity"/>
    <property type="evidence" value="ECO:0007669"/>
    <property type="project" value="InterPro"/>
</dbReference>
<feature type="transmembrane region" description="Helical" evidence="10">
    <location>
        <begin position="164"/>
        <end position="187"/>
    </location>
</feature>
<keyword evidence="7 12" id="KW-0418">Kinase</keyword>
<dbReference type="GO" id="GO:0005886">
    <property type="term" value="C:plasma membrane"/>
    <property type="evidence" value="ECO:0007669"/>
    <property type="project" value="TreeGrafter"/>
</dbReference>
<evidence type="ECO:0000256" key="1">
    <source>
        <dbReference type="ARBA" id="ARBA00000085"/>
    </source>
</evidence>
<evidence type="ECO:0000256" key="6">
    <source>
        <dbReference type="ARBA" id="ARBA00022692"/>
    </source>
</evidence>
<dbReference type="Proteomes" id="UP000077255">
    <property type="component" value="Chromosome"/>
</dbReference>
<dbReference type="Pfam" id="PF00512">
    <property type="entry name" value="HisKA"/>
    <property type="match status" value="1"/>
</dbReference>
<organism evidence="12 13">
    <name type="scientific">Dyella thiooxydans</name>
    <dbReference type="NCBI Taxonomy" id="445710"/>
    <lineage>
        <taxon>Bacteria</taxon>
        <taxon>Pseudomonadati</taxon>
        <taxon>Pseudomonadota</taxon>
        <taxon>Gammaproteobacteria</taxon>
        <taxon>Lysobacterales</taxon>
        <taxon>Rhodanobacteraceae</taxon>
        <taxon>Dyella</taxon>
    </lineage>
</organism>
<dbReference type="STRING" id="445710.ATSB10_17420"/>
<feature type="transmembrane region" description="Helical" evidence="10">
    <location>
        <begin position="16"/>
        <end position="39"/>
    </location>
</feature>
<evidence type="ECO:0000256" key="8">
    <source>
        <dbReference type="ARBA" id="ARBA00022989"/>
    </source>
</evidence>
<keyword evidence="13" id="KW-1185">Reference proteome</keyword>
<dbReference type="InterPro" id="IPR013727">
    <property type="entry name" value="2CSK_N"/>
</dbReference>
<evidence type="ECO:0000259" key="11">
    <source>
        <dbReference type="PROSITE" id="PS50109"/>
    </source>
</evidence>
<dbReference type="InterPro" id="IPR036890">
    <property type="entry name" value="HATPase_C_sf"/>
</dbReference>
<dbReference type="OrthoDB" id="9804645at2"/>
<dbReference type="InterPro" id="IPR003661">
    <property type="entry name" value="HisK_dim/P_dom"/>
</dbReference>
<dbReference type="AlphaFoldDB" id="A0A160N0H1"/>
<accession>A0A160N0H1</accession>
<dbReference type="SUPFAM" id="SSF55874">
    <property type="entry name" value="ATPase domain of HSP90 chaperone/DNA topoisomerase II/histidine kinase"/>
    <property type="match status" value="1"/>
</dbReference>
<dbReference type="SUPFAM" id="SSF47384">
    <property type="entry name" value="Homodimeric domain of signal transducing histidine kinase"/>
    <property type="match status" value="1"/>
</dbReference>
<protein>
    <recommendedName>
        <fullName evidence="3">histidine kinase</fullName>
        <ecNumber evidence="3">2.7.13.3</ecNumber>
    </recommendedName>
</protein>
<name>A0A160N0H1_9GAMM</name>
<dbReference type="KEGG" id="dtx:ATSB10_17420"/>
<dbReference type="PANTHER" id="PTHR45436">
    <property type="entry name" value="SENSOR HISTIDINE KINASE YKOH"/>
    <property type="match status" value="1"/>
</dbReference>
<evidence type="ECO:0000256" key="2">
    <source>
        <dbReference type="ARBA" id="ARBA00004370"/>
    </source>
</evidence>
<evidence type="ECO:0000256" key="7">
    <source>
        <dbReference type="ARBA" id="ARBA00022777"/>
    </source>
</evidence>
<dbReference type="SMART" id="SM00387">
    <property type="entry name" value="HATPase_c"/>
    <property type="match status" value="1"/>
</dbReference>
<evidence type="ECO:0000256" key="4">
    <source>
        <dbReference type="ARBA" id="ARBA00022553"/>
    </source>
</evidence>
<sequence>MSEASGQRRPSLRRRLLFILLLPMLLLLVIDAVITYGVALNYSNRVHDADLANDVRTLAQMFRSGEVSSDLPQEARFLIEYEPDGHNYYNVRSSKRGLLGGNGDFEQPPPPAADASPELFYSRLAGRPLRGAALSLRSPTDPSDVLTVTIAETLRDRQHRARQILLLAIPLQTFLILSVLSLVWLGVTRGLRILHPLTRRLAMREHELEPITGADVPVEILPLTRTIDGLFERLRTVLSLQERFIADAAHQLRTPLAGLRLHVDRARGSSDPAVVRDALEHIEQLTERTARTSTQLLALTRAQSPWKERSTTGDVDLAKLVPRAVEMRIPEALRAGIDLGYQGPDHPAVIHGDAAALQELLDNLIDNILRYAGEGARATVSVLPLPDQGVLLQVEDSGPGVPPEALERLGERFFRVAGTQASGTGLGLAIVQQIAQQHDARLGFGAAVGGGLRIGLQFPSASKS</sequence>
<dbReference type="RefSeq" id="WP_063672070.1">
    <property type="nucleotide sequence ID" value="NZ_CP014841.1"/>
</dbReference>
<keyword evidence="6 10" id="KW-0812">Transmembrane</keyword>
<dbReference type="InterPro" id="IPR005467">
    <property type="entry name" value="His_kinase_dom"/>
</dbReference>
<dbReference type="Gene3D" id="1.10.287.130">
    <property type="match status" value="1"/>
</dbReference>
<dbReference type="InterPro" id="IPR003594">
    <property type="entry name" value="HATPase_dom"/>
</dbReference>
<keyword evidence="5 12" id="KW-0808">Transferase</keyword>
<feature type="domain" description="Histidine kinase" evidence="11">
    <location>
        <begin position="247"/>
        <end position="462"/>
    </location>
</feature>
<comment type="catalytic activity">
    <reaction evidence="1">
        <text>ATP + protein L-histidine = ADP + protein N-phospho-L-histidine.</text>
        <dbReference type="EC" id="2.7.13.3"/>
    </reaction>
</comment>
<comment type="subcellular location">
    <subcellularLocation>
        <location evidence="2">Membrane</location>
    </subcellularLocation>
</comment>
<dbReference type="PATRIC" id="fig|445710.3.peg.1737"/>
<reference evidence="12 13" key="1">
    <citation type="submission" date="2016-02" db="EMBL/GenBank/DDBJ databases">
        <title>Complete genome sequencing and analysis of ATSB10, Dyella thiooxydans isolated from rhizosphere soil of sunflower (Helianthus annuus L.).</title>
        <authorList>
            <person name="Lee Y."/>
            <person name="Hwangbo K."/>
            <person name="Chung H."/>
            <person name="Yoo J."/>
            <person name="Kim K.Y."/>
            <person name="Sa T.M."/>
            <person name="Um Y."/>
            <person name="Madhaiyan M."/>
        </authorList>
    </citation>
    <scope>NUCLEOTIDE SEQUENCE [LARGE SCALE GENOMIC DNA]</scope>
    <source>
        <strain evidence="12 13">ATSB10</strain>
    </source>
</reference>
<dbReference type="PRINTS" id="PR00344">
    <property type="entry name" value="BCTRLSENSOR"/>
</dbReference>
<dbReference type="PANTHER" id="PTHR45436:SF1">
    <property type="entry name" value="SENSOR PROTEIN QSEC"/>
    <property type="match status" value="1"/>
</dbReference>
<evidence type="ECO:0000256" key="3">
    <source>
        <dbReference type="ARBA" id="ARBA00012438"/>
    </source>
</evidence>
<dbReference type="PROSITE" id="PS50109">
    <property type="entry name" value="HIS_KIN"/>
    <property type="match status" value="1"/>
</dbReference>
<dbReference type="EC" id="2.7.13.3" evidence="3"/>
<dbReference type="SMART" id="SM00388">
    <property type="entry name" value="HisKA"/>
    <property type="match status" value="1"/>
</dbReference>
<dbReference type="Pfam" id="PF08521">
    <property type="entry name" value="2CSK_N"/>
    <property type="match status" value="1"/>
</dbReference>
<dbReference type="InterPro" id="IPR050428">
    <property type="entry name" value="TCS_sensor_his_kinase"/>
</dbReference>
<evidence type="ECO:0000313" key="12">
    <source>
        <dbReference type="EMBL" id="AND69196.1"/>
    </source>
</evidence>
<evidence type="ECO:0000313" key="13">
    <source>
        <dbReference type="Proteomes" id="UP000077255"/>
    </source>
</evidence>
<keyword evidence="8 10" id="KW-1133">Transmembrane helix</keyword>